<evidence type="ECO:0000256" key="4">
    <source>
        <dbReference type="ARBA" id="ARBA00022622"/>
    </source>
</evidence>
<evidence type="ECO:0000256" key="7">
    <source>
        <dbReference type="ARBA" id="ARBA00023180"/>
    </source>
</evidence>
<feature type="domain" description="Bifunctional inhibitor/plant lipid transfer protein/seed storage helical" evidence="10">
    <location>
        <begin position="29"/>
        <end position="98"/>
    </location>
</feature>
<dbReference type="InterPro" id="IPR036312">
    <property type="entry name" value="Bifun_inhib/LTP/seed_sf"/>
</dbReference>
<keyword evidence="6" id="KW-1015">Disulfide bond</keyword>
<dbReference type="GO" id="GO:0098552">
    <property type="term" value="C:side of membrane"/>
    <property type="evidence" value="ECO:0007669"/>
    <property type="project" value="UniProtKB-KW"/>
</dbReference>
<evidence type="ECO:0000256" key="3">
    <source>
        <dbReference type="ARBA" id="ARBA00022475"/>
    </source>
</evidence>
<protein>
    <submittedName>
        <fullName evidence="11">Protein yls3</fullName>
    </submittedName>
</protein>
<dbReference type="InterPro" id="IPR043325">
    <property type="entry name" value="LTSS"/>
</dbReference>
<evidence type="ECO:0000313" key="11">
    <source>
        <dbReference type="EMBL" id="GFQ04023.1"/>
    </source>
</evidence>
<evidence type="ECO:0000259" key="10">
    <source>
        <dbReference type="SMART" id="SM00499"/>
    </source>
</evidence>
<dbReference type="Proteomes" id="UP000653305">
    <property type="component" value="Unassembled WGS sequence"/>
</dbReference>
<name>A0A830D078_9LAMI</name>
<keyword evidence="4" id="KW-0336">GPI-anchor</keyword>
<dbReference type="SMART" id="SM00499">
    <property type="entry name" value="AAI"/>
    <property type="match status" value="1"/>
</dbReference>
<keyword evidence="7" id="KW-0325">Glycoprotein</keyword>
<feature type="chain" id="PRO_5032522091" evidence="9">
    <location>
        <begin position="26"/>
        <end position="142"/>
    </location>
</feature>
<dbReference type="OrthoDB" id="690947at2759"/>
<organism evidence="11 12">
    <name type="scientific">Phtheirospermum japonicum</name>
    <dbReference type="NCBI Taxonomy" id="374723"/>
    <lineage>
        <taxon>Eukaryota</taxon>
        <taxon>Viridiplantae</taxon>
        <taxon>Streptophyta</taxon>
        <taxon>Embryophyta</taxon>
        <taxon>Tracheophyta</taxon>
        <taxon>Spermatophyta</taxon>
        <taxon>Magnoliopsida</taxon>
        <taxon>eudicotyledons</taxon>
        <taxon>Gunneridae</taxon>
        <taxon>Pentapetalae</taxon>
        <taxon>asterids</taxon>
        <taxon>lamiids</taxon>
        <taxon>Lamiales</taxon>
        <taxon>Orobanchaceae</taxon>
        <taxon>Orobanchaceae incertae sedis</taxon>
        <taxon>Phtheirospermum</taxon>
    </lineage>
</organism>
<dbReference type="Gene3D" id="1.10.110.10">
    <property type="entry name" value="Plant lipid-transfer and hydrophobic proteins"/>
    <property type="match status" value="1"/>
</dbReference>
<gene>
    <name evidence="11" type="ORF">PHJA_002546200</name>
</gene>
<keyword evidence="3" id="KW-1003">Cell membrane</keyword>
<dbReference type="InterPro" id="IPR016140">
    <property type="entry name" value="Bifunc_inhib/LTP/seed_store"/>
</dbReference>
<comment type="similarity">
    <text evidence="2">Belongs to the plant LTP family.</text>
</comment>
<comment type="subcellular location">
    <subcellularLocation>
        <location evidence="1">Cell membrane</location>
        <topology evidence="1">Lipid-anchor</topology>
        <topology evidence="1">GPI-anchor</topology>
    </subcellularLocation>
</comment>
<evidence type="ECO:0000256" key="2">
    <source>
        <dbReference type="ARBA" id="ARBA00009748"/>
    </source>
</evidence>
<evidence type="ECO:0000256" key="5">
    <source>
        <dbReference type="ARBA" id="ARBA00022729"/>
    </source>
</evidence>
<keyword evidence="4" id="KW-0472">Membrane</keyword>
<evidence type="ECO:0000256" key="6">
    <source>
        <dbReference type="ARBA" id="ARBA00023157"/>
    </source>
</evidence>
<evidence type="ECO:0000256" key="8">
    <source>
        <dbReference type="ARBA" id="ARBA00023288"/>
    </source>
</evidence>
<sequence length="142" mass="14671">MGFSWTIAAVVTVAVVVAATGVAEGQSDCVAQLVTCAQYLNSTSPSRECCNAIQRVVSTQLPCLCSLYKNPQAFPGINITQALELPTHCNLPNDVSACDALAPGSSAHPPPGVPGRDGNGASMSSWMGMPTLVLVSAITFLY</sequence>
<evidence type="ECO:0000313" key="12">
    <source>
        <dbReference type="Proteomes" id="UP000653305"/>
    </source>
</evidence>
<keyword evidence="12" id="KW-1185">Reference proteome</keyword>
<evidence type="ECO:0000256" key="1">
    <source>
        <dbReference type="ARBA" id="ARBA00004609"/>
    </source>
</evidence>
<dbReference type="AlphaFoldDB" id="A0A830D078"/>
<dbReference type="Pfam" id="PF14368">
    <property type="entry name" value="LTP_2"/>
    <property type="match status" value="1"/>
</dbReference>
<keyword evidence="5 9" id="KW-0732">Signal</keyword>
<dbReference type="PANTHER" id="PTHR33044">
    <property type="entry name" value="BIFUNCTIONAL INHIBITOR/LIPID-TRANSFER PROTEIN/SEED STORAGE 2S ALBUMIN SUPERFAMILY PROTEIN-RELATED"/>
    <property type="match status" value="1"/>
</dbReference>
<reference evidence="11" key="1">
    <citation type="submission" date="2020-07" db="EMBL/GenBank/DDBJ databases">
        <title>Ethylene signaling mediates host invasion by parasitic plants.</title>
        <authorList>
            <person name="Yoshida S."/>
        </authorList>
    </citation>
    <scope>NUCLEOTIDE SEQUENCE</scope>
    <source>
        <strain evidence="11">Okayama</strain>
    </source>
</reference>
<dbReference type="GO" id="GO:0005886">
    <property type="term" value="C:plasma membrane"/>
    <property type="evidence" value="ECO:0007669"/>
    <property type="project" value="UniProtKB-SubCell"/>
</dbReference>
<comment type="caution">
    <text evidence="11">The sequence shown here is derived from an EMBL/GenBank/DDBJ whole genome shotgun (WGS) entry which is preliminary data.</text>
</comment>
<proteinExistence type="inferred from homology"/>
<feature type="signal peptide" evidence="9">
    <location>
        <begin position="1"/>
        <end position="25"/>
    </location>
</feature>
<dbReference type="EMBL" id="BMAC01000894">
    <property type="protein sequence ID" value="GFQ04023.1"/>
    <property type="molecule type" value="Genomic_DNA"/>
</dbReference>
<keyword evidence="8" id="KW-0449">Lipoprotein</keyword>
<evidence type="ECO:0000256" key="9">
    <source>
        <dbReference type="SAM" id="SignalP"/>
    </source>
</evidence>
<accession>A0A830D078</accession>
<dbReference type="CDD" id="cd00010">
    <property type="entry name" value="AAI_LTSS"/>
    <property type="match status" value="1"/>
</dbReference>
<dbReference type="SUPFAM" id="SSF47699">
    <property type="entry name" value="Bifunctional inhibitor/lipid-transfer protein/seed storage 2S albumin"/>
    <property type="match status" value="1"/>
</dbReference>